<dbReference type="RefSeq" id="WP_119358783.1">
    <property type="nucleotide sequence ID" value="NZ_QWKZ01000001.1"/>
</dbReference>
<reference evidence="1 2" key="1">
    <citation type="submission" date="2018-08" db="EMBL/GenBank/DDBJ databases">
        <title>Meiothermus luteus KCTC 52599 genome sequencing project.</title>
        <authorList>
            <person name="Da Costa M.S."/>
            <person name="Albuquerque L."/>
            <person name="Raposo P."/>
            <person name="Froufe H.J.C."/>
            <person name="Barroso C.S."/>
            <person name="Egas C."/>
        </authorList>
    </citation>
    <scope>NUCLEOTIDE SEQUENCE [LARGE SCALE GENOMIC DNA]</scope>
    <source>
        <strain evidence="1 2">KCTC 52599</strain>
    </source>
</reference>
<dbReference type="EMBL" id="QWKZ01000001">
    <property type="protein sequence ID" value="RIH90136.1"/>
    <property type="molecule type" value="Genomic_DNA"/>
</dbReference>
<dbReference type="Proteomes" id="UP000265800">
    <property type="component" value="Unassembled WGS sequence"/>
</dbReference>
<accession>A0A399F398</accession>
<gene>
    <name evidence="1" type="ORF">Mlute_00058</name>
</gene>
<proteinExistence type="predicted"/>
<sequence>MDIDKQDQADHLQAKKALRFRDALKRETLQAISQKLWKYKPHLAGQEVLAVLILIPPDHPAWPRMEREIKEEAAFWEVDFMALYARALEEAKPGIEAISVFFFLETGDYSILHFAPDDKMPKA</sequence>
<dbReference type="AlphaFoldDB" id="A0A399F398"/>
<evidence type="ECO:0000313" key="1">
    <source>
        <dbReference type="EMBL" id="RIH90136.1"/>
    </source>
</evidence>
<evidence type="ECO:0000313" key="2">
    <source>
        <dbReference type="Proteomes" id="UP000265800"/>
    </source>
</evidence>
<organism evidence="1 2">
    <name type="scientific">Meiothermus luteus</name>
    <dbReference type="NCBI Taxonomy" id="2026184"/>
    <lineage>
        <taxon>Bacteria</taxon>
        <taxon>Thermotogati</taxon>
        <taxon>Deinococcota</taxon>
        <taxon>Deinococci</taxon>
        <taxon>Thermales</taxon>
        <taxon>Thermaceae</taxon>
        <taxon>Meiothermus</taxon>
    </lineage>
</organism>
<name>A0A399F398_9DEIN</name>
<comment type="caution">
    <text evidence="1">The sequence shown here is derived from an EMBL/GenBank/DDBJ whole genome shotgun (WGS) entry which is preliminary data.</text>
</comment>
<keyword evidence="2" id="KW-1185">Reference proteome</keyword>
<protein>
    <submittedName>
        <fullName evidence="1">Uncharacterized protein</fullName>
    </submittedName>
</protein>